<gene>
    <name evidence="10" type="ORF">SAMN05421807_10175</name>
</gene>
<evidence type="ECO:0000256" key="2">
    <source>
        <dbReference type="ARBA" id="ARBA00009539"/>
    </source>
</evidence>
<dbReference type="GO" id="GO:0050661">
    <property type="term" value="F:NADP binding"/>
    <property type="evidence" value="ECO:0007669"/>
    <property type="project" value="InterPro"/>
</dbReference>
<evidence type="ECO:0000259" key="9">
    <source>
        <dbReference type="PROSITE" id="PS51330"/>
    </source>
</evidence>
<dbReference type="PANTHER" id="PTHR48069:SF3">
    <property type="entry name" value="DIHYDROFOLATE REDUCTASE"/>
    <property type="match status" value="1"/>
</dbReference>
<dbReference type="SUPFAM" id="SSF53597">
    <property type="entry name" value="Dihydrofolate reductase-like"/>
    <property type="match status" value="1"/>
</dbReference>
<comment type="similarity">
    <text evidence="2 7 8">Belongs to the dihydrofolate reductase family.</text>
</comment>
<evidence type="ECO:0000313" key="11">
    <source>
        <dbReference type="Proteomes" id="UP000184079"/>
    </source>
</evidence>
<dbReference type="Gene3D" id="3.40.430.10">
    <property type="entry name" value="Dihydrofolate Reductase, subunit A"/>
    <property type="match status" value="1"/>
</dbReference>
<comment type="pathway">
    <text evidence="1 7">Cofactor biosynthesis; tetrahydrofolate biosynthesis; 5,6,7,8-tetrahydrofolate from 7,8-dihydrofolate: step 1/1.</text>
</comment>
<keyword evidence="11" id="KW-1185">Reference proteome</keyword>
<feature type="domain" description="DHFR" evidence="9">
    <location>
        <begin position="1"/>
        <end position="161"/>
    </location>
</feature>
<protein>
    <recommendedName>
        <fullName evidence="3 7">Dihydrofolate reductase</fullName>
        <ecNumber evidence="3 7">1.5.1.3</ecNumber>
    </recommendedName>
</protein>
<evidence type="ECO:0000256" key="8">
    <source>
        <dbReference type="RuleBase" id="RU004474"/>
    </source>
</evidence>
<dbReference type="InterPro" id="IPR001796">
    <property type="entry name" value="DHFR_dom"/>
</dbReference>
<dbReference type="GO" id="GO:0046654">
    <property type="term" value="P:tetrahydrofolate biosynthetic process"/>
    <property type="evidence" value="ECO:0007669"/>
    <property type="project" value="UniProtKB-UniPathway"/>
</dbReference>
<evidence type="ECO:0000256" key="1">
    <source>
        <dbReference type="ARBA" id="ARBA00004903"/>
    </source>
</evidence>
<dbReference type="GO" id="GO:0004146">
    <property type="term" value="F:dihydrofolate reductase activity"/>
    <property type="evidence" value="ECO:0007669"/>
    <property type="project" value="UniProtKB-EC"/>
</dbReference>
<evidence type="ECO:0000256" key="7">
    <source>
        <dbReference type="PIRNR" id="PIRNR000194"/>
    </source>
</evidence>
<dbReference type="EC" id="1.5.1.3" evidence="3 7"/>
<dbReference type="Proteomes" id="UP000184079">
    <property type="component" value="Unassembled WGS sequence"/>
</dbReference>
<dbReference type="GO" id="GO:0006730">
    <property type="term" value="P:one-carbon metabolic process"/>
    <property type="evidence" value="ECO:0007669"/>
    <property type="project" value="UniProtKB-KW"/>
</dbReference>
<dbReference type="GO" id="GO:0046655">
    <property type="term" value="P:folic acid metabolic process"/>
    <property type="evidence" value="ECO:0007669"/>
    <property type="project" value="TreeGrafter"/>
</dbReference>
<keyword evidence="6 7" id="KW-0560">Oxidoreductase</keyword>
<dbReference type="PANTHER" id="PTHR48069">
    <property type="entry name" value="DIHYDROFOLATE REDUCTASE"/>
    <property type="match status" value="1"/>
</dbReference>
<dbReference type="CDD" id="cd00209">
    <property type="entry name" value="DHFR"/>
    <property type="match status" value="1"/>
</dbReference>
<dbReference type="PROSITE" id="PS00075">
    <property type="entry name" value="DHFR_1"/>
    <property type="match status" value="1"/>
</dbReference>
<accession>A0A1M5LDJ0</accession>
<dbReference type="OrthoDB" id="9804315at2"/>
<dbReference type="UniPathway" id="UPA00077">
    <property type="reaction ID" value="UER00158"/>
</dbReference>
<evidence type="ECO:0000256" key="5">
    <source>
        <dbReference type="ARBA" id="ARBA00022857"/>
    </source>
</evidence>
<keyword evidence="4 7" id="KW-0554">One-carbon metabolism</keyword>
<evidence type="ECO:0000313" key="10">
    <source>
        <dbReference type="EMBL" id="SHG62443.1"/>
    </source>
</evidence>
<dbReference type="InterPro" id="IPR012259">
    <property type="entry name" value="DHFR"/>
</dbReference>
<keyword evidence="5 7" id="KW-0521">NADP</keyword>
<proteinExistence type="inferred from homology"/>
<dbReference type="RefSeq" id="WP_073004076.1">
    <property type="nucleotide sequence ID" value="NZ_FQXD01000001.1"/>
</dbReference>
<dbReference type="AlphaFoldDB" id="A0A1M5LDJ0"/>
<organism evidence="10 11">
    <name type="scientific">Virgibacillus chiguensis</name>
    <dbReference type="NCBI Taxonomy" id="411959"/>
    <lineage>
        <taxon>Bacteria</taxon>
        <taxon>Bacillati</taxon>
        <taxon>Bacillota</taxon>
        <taxon>Bacilli</taxon>
        <taxon>Bacillales</taxon>
        <taxon>Bacillaceae</taxon>
        <taxon>Virgibacillus</taxon>
    </lineage>
</organism>
<comment type="catalytic activity">
    <reaction evidence="7">
        <text>(6S)-5,6,7,8-tetrahydrofolate + NADP(+) = 7,8-dihydrofolate + NADPH + H(+)</text>
        <dbReference type="Rhea" id="RHEA:15009"/>
        <dbReference type="ChEBI" id="CHEBI:15378"/>
        <dbReference type="ChEBI" id="CHEBI:57451"/>
        <dbReference type="ChEBI" id="CHEBI:57453"/>
        <dbReference type="ChEBI" id="CHEBI:57783"/>
        <dbReference type="ChEBI" id="CHEBI:58349"/>
        <dbReference type="EC" id="1.5.1.3"/>
    </reaction>
</comment>
<comment type="function">
    <text evidence="7">Key enzyme in folate metabolism. Catalyzes an essential reaction for de novo glycine and purine synthesis, and for DNA precursor synthesis.</text>
</comment>
<dbReference type="GO" id="GO:0005829">
    <property type="term" value="C:cytosol"/>
    <property type="evidence" value="ECO:0007669"/>
    <property type="project" value="TreeGrafter"/>
</dbReference>
<evidence type="ECO:0000256" key="3">
    <source>
        <dbReference type="ARBA" id="ARBA00012856"/>
    </source>
</evidence>
<sequence>MISLLLAMDKNRVIGVNNGLPWHLPKDLRFFKEKTINQTVIMGRKTYESIGKPLPNRRNVILTKTKRDFPKDIEVIHNLQTVLQWNEKHPEQEYFIIGGAHVFEQILPNADRMYITWIDHSFKGDTYFPSFSEQNWKLTSKVKGEKDDKNPYEYYFLQYDRK</sequence>
<dbReference type="InterPro" id="IPR017925">
    <property type="entry name" value="DHFR_CS"/>
</dbReference>
<dbReference type="PRINTS" id="PR00070">
    <property type="entry name" value="DHFR"/>
</dbReference>
<dbReference type="FunFam" id="3.40.430.10:FF:000009">
    <property type="entry name" value="Dihydrofolate reductase"/>
    <property type="match status" value="1"/>
</dbReference>
<dbReference type="PIRSF" id="PIRSF000194">
    <property type="entry name" value="DHFR"/>
    <property type="match status" value="1"/>
</dbReference>
<dbReference type="PROSITE" id="PS51330">
    <property type="entry name" value="DHFR_2"/>
    <property type="match status" value="1"/>
</dbReference>
<dbReference type="EMBL" id="FQXD01000001">
    <property type="protein sequence ID" value="SHG62443.1"/>
    <property type="molecule type" value="Genomic_DNA"/>
</dbReference>
<reference evidence="11" key="1">
    <citation type="submission" date="2016-11" db="EMBL/GenBank/DDBJ databases">
        <authorList>
            <person name="Varghese N."/>
            <person name="Submissions S."/>
        </authorList>
    </citation>
    <scope>NUCLEOTIDE SEQUENCE [LARGE SCALE GENOMIC DNA]</scope>
    <source>
        <strain evidence="11">CGMCC 1.6496</strain>
    </source>
</reference>
<dbReference type="Pfam" id="PF00186">
    <property type="entry name" value="DHFR_1"/>
    <property type="match status" value="1"/>
</dbReference>
<name>A0A1M5LDJ0_9BACI</name>
<dbReference type="InterPro" id="IPR024072">
    <property type="entry name" value="DHFR-like_dom_sf"/>
</dbReference>
<evidence type="ECO:0000256" key="6">
    <source>
        <dbReference type="ARBA" id="ARBA00023002"/>
    </source>
</evidence>
<dbReference type="GO" id="GO:0046452">
    <property type="term" value="P:dihydrofolate metabolic process"/>
    <property type="evidence" value="ECO:0007669"/>
    <property type="project" value="TreeGrafter"/>
</dbReference>
<evidence type="ECO:0000256" key="4">
    <source>
        <dbReference type="ARBA" id="ARBA00022563"/>
    </source>
</evidence>